<name>A0A1I1SX25_9ACTN</name>
<dbReference type="InterPro" id="IPR018076">
    <property type="entry name" value="T2SS_GspF_dom"/>
</dbReference>
<dbReference type="EMBL" id="FOMD01000004">
    <property type="protein sequence ID" value="SFD47570.1"/>
    <property type="molecule type" value="Genomic_DNA"/>
</dbReference>
<dbReference type="Pfam" id="PF00482">
    <property type="entry name" value="T2SSF"/>
    <property type="match status" value="1"/>
</dbReference>
<dbReference type="AlphaFoldDB" id="A0A1I1SX25"/>
<dbReference type="STRING" id="1225127.SAMN05661030_3464"/>
<feature type="transmembrane region" description="Helical" evidence="6">
    <location>
        <begin position="254"/>
        <end position="277"/>
    </location>
</feature>
<evidence type="ECO:0000313" key="8">
    <source>
        <dbReference type="EMBL" id="SFD47570.1"/>
    </source>
</evidence>
<feature type="transmembrane region" description="Helical" evidence="6">
    <location>
        <begin position="6"/>
        <end position="24"/>
    </location>
</feature>
<keyword evidence="3 6" id="KW-0812">Transmembrane</keyword>
<keyword evidence="2" id="KW-1003">Cell membrane</keyword>
<protein>
    <submittedName>
        <fullName evidence="8">Tight adherence protein B</fullName>
    </submittedName>
</protein>
<accession>A0A1I1SX25</accession>
<dbReference type="OrthoDB" id="597333at2"/>
<evidence type="ECO:0000256" key="3">
    <source>
        <dbReference type="ARBA" id="ARBA00022692"/>
    </source>
</evidence>
<dbReference type="PANTHER" id="PTHR35007">
    <property type="entry name" value="INTEGRAL MEMBRANE PROTEIN-RELATED"/>
    <property type="match status" value="1"/>
</dbReference>
<evidence type="ECO:0000256" key="6">
    <source>
        <dbReference type="SAM" id="Phobius"/>
    </source>
</evidence>
<dbReference type="GO" id="GO:0005886">
    <property type="term" value="C:plasma membrane"/>
    <property type="evidence" value="ECO:0007669"/>
    <property type="project" value="UniProtKB-SubCell"/>
</dbReference>
<evidence type="ECO:0000256" key="5">
    <source>
        <dbReference type="ARBA" id="ARBA00023136"/>
    </source>
</evidence>
<dbReference type="Proteomes" id="UP000199022">
    <property type="component" value="Unassembled WGS sequence"/>
</dbReference>
<feature type="transmembrane region" description="Helical" evidence="6">
    <location>
        <begin position="110"/>
        <end position="127"/>
    </location>
</feature>
<sequence length="311" mass="32659">MPAVVWAGAVAVALALAIAVLVLGNPKQSVSRNRLVVGGAVVPDRRATTAGETVALAQRVLLRVDPANRLPVALELAGLQIKAPDLLVVGAVASLTGALLGAVLGGVALAVLLLVGAPLGIFVVLRVRTDRRRRAFAEQLDDALQLMASSLRAGHSLLRAVDAVSRDTQAPMSVEFARVVNEARVGRDLGEALDEVADRTGSDDFRWVVQAIEVHREVGGNLAEVLDRVGETLRDRAQLFRQARALSAEGRTSAIVLLVMPFAVGAIISVTAPAYLAPLFSTVTGFVMLGVAAGLMVVGALWLRSIVKVRF</sequence>
<gene>
    <name evidence="8" type="ORF">SAMN05661030_3464</name>
</gene>
<keyword evidence="5 6" id="KW-0472">Membrane</keyword>
<keyword evidence="4 6" id="KW-1133">Transmembrane helix</keyword>
<feature type="transmembrane region" description="Helical" evidence="6">
    <location>
        <begin position="283"/>
        <end position="303"/>
    </location>
</feature>
<comment type="subcellular location">
    <subcellularLocation>
        <location evidence="1">Cell membrane</location>
        <topology evidence="1">Multi-pass membrane protein</topology>
    </subcellularLocation>
</comment>
<feature type="domain" description="Type II secretion system protein GspF" evidence="7">
    <location>
        <begin position="144"/>
        <end position="268"/>
    </location>
</feature>
<evidence type="ECO:0000256" key="4">
    <source>
        <dbReference type="ARBA" id="ARBA00022989"/>
    </source>
</evidence>
<evidence type="ECO:0000313" key="9">
    <source>
        <dbReference type="Proteomes" id="UP000199022"/>
    </source>
</evidence>
<evidence type="ECO:0000256" key="2">
    <source>
        <dbReference type="ARBA" id="ARBA00022475"/>
    </source>
</evidence>
<evidence type="ECO:0000259" key="7">
    <source>
        <dbReference type="Pfam" id="PF00482"/>
    </source>
</evidence>
<reference evidence="9" key="1">
    <citation type="submission" date="2016-10" db="EMBL/GenBank/DDBJ databases">
        <authorList>
            <person name="Varghese N."/>
            <person name="Submissions S."/>
        </authorList>
    </citation>
    <scope>NUCLEOTIDE SEQUENCE [LARGE SCALE GENOMIC DNA]</scope>
    <source>
        <strain evidence="9">DSM 45962</strain>
    </source>
</reference>
<keyword evidence="9" id="KW-1185">Reference proteome</keyword>
<proteinExistence type="predicted"/>
<organism evidence="8 9">
    <name type="scientific">Klenkia taihuensis</name>
    <dbReference type="NCBI Taxonomy" id="1225127"/>
    <lineage>
        <taxon>Bacteria</taxon>
        <taxon>Bacillati</taxon>
        <taxon>Actinomycetota</taxon>
        <taxon>Actinomycetes</taxon>
        <taxon>Geodermatophilales</taxon>
        <taxon>Geodermatophilaceae</taxon>
        <taxon>Klenkia</taxon>
    </lineage>
</organism>
<evidence type="ECO:0000256" key="1">
    <source>
        <dbReference type="ARBA" id="ARBA00004651"/>
    </source>
</evidence>
<dbReference type="InterPro" id="IPR042094">
    <property type="entry name" value="T2SS_GspF_sf"/>
</dbReference>
<dbReference type="RefSeq" id="WP_091562189.1">
    <property type="nucleotide sequence ID" value="NZ_BNAC01000005.1"/>
</dbReference>
<dbReference type="PANTHER" id="PTHR35007:SF1">
    <property type="entry name" value="PILUS ASSEMBLY PROTEIN"/>
    <property type="match status" value="1"/>
</dbReference>
<dbReference type="Gene3D" id="1.20.81.30">
    <property type="entry name" value="Type II secretion system (T2SS), domain F"/>
    <property type="match status" value="1"/>
</dbReference>